<dbReference type="GO" id="GO:0051301">
    <property type="term" value="P:cell division"/>
    <property type="evidence" value="ECO:0007669"/>
    <property type="project" value="UniProtKB-KW"/>
</dbReference>
<dbReference type="InterPro" id="IPR013763">
    <property type="entry name" value="Cyclin-like_dom"/>
</dbReference>
<dbReference type="FunFam" id="1.10.472.10:FF:000001">
    <property type="entry name" value="G2/mitotic-specific cyclin"/>
    <property type="match status" value="1"/>
</dbReference>
<evidence type="ECO:0000256" key="5">
    <source>
        <dbReference type="SAM" id="MobiDB-lite"/>
    </source>
</evidence>
<dbReference type="InterPro" id="IPR029466">
    <property type="entry name" value="NAM-associated_C"/>
</dbReference>
<feature type="domain" description="Cyclin-like" evidence="6">
    <location>
        <begin position="420"/>
        <end position="504"/>
    </location>
</feature>
<feature type="compositionally biased region" description="Gly residues" evidence="5">
    <location>
        <begin position="1"/>
        <end position="10"/>
    </location>
</feature>
<dbReference type="EMBL" id="JARYMX010000008">
    <property type="protein sequence ID" value="KAJ9536853.1"/>
    <property type="molecule type" value="Genomic_DNA"/>
</dbReference>
<keyword evidence="3" id="KW-0131">Cell cycle</keyword>
<evidence type="ECO:0000256" key="4">
    <source>
        <dbReference type="RuleBase" id="RU000383"/>
    </source>
</evidence>
<evidence type="ECO:0000256" key="2">
    <source>
        <dbReference type="ARBA" id="ARBA00023127"/>
    </source>
</evidence>
<dbReference type="InterPro" id="IPR039361">
    <property type="entry name" value="Cyclin"/>
</dbReference>
<keyword evidence="8" id="KW-1185">Reference proteome</keyword>
<dbReference type="InterPro" id="IPR048258">
    <property type="entry name" value="Cyclins_cyclin-box"/>
</dbReference>
<dbReference type="SUPFAM" id="SSF47954">
    <property type="entry name" value="Cyclin-like"/>
    <property type="match status" value="1"/>
</dbReference>
<dbReference type="InterPro" id="IPR036915">
    <property type="entry name" value="Cyclin-like_sf"/>
</dbReference>
<feature type="compositionally biased region" description="Basic residues" evidence="5">
    <location>
        <begin position="122"/>
        <end position="131"/>
    </location>
</feature>
<dbReference type="InterPro" id="IPR006671">
    <property type="entry name" value="Cyclin_N"/>
</dbReference>
<dbReference type="Gene3D" id="1.10.472.10">
    <property type="entry name" value="Cyclin-like"/>
    <property type="match status" value="2"/>
</dbReference>
<feature type="compositionally biased region" description="Polar residues" evidence="5">
    <location>
        <begin position="135"/>
        <end position="145"/>
    </location>
</feature>
<gene>
    <name evidence="7" type="ORF">OSB04_029586</name>
</gene>
<feature type="compositionally biased region" description="Polar residues" evidence="5">
    <location>
        <begin position="68"/>
        <end position="78"/>
    </location>
</feature>
<evidence type="ECO:0000313" key="7">
    <source>
        <dbReference type="EMBL" id="KAJ9536853.1"/>
    </source>
</evidence>
<dbReference type="Pfam" id="PF00134">
    <property type="entry name" value="Cyclin_N"/>
    <property type="match status" value="1"/>
</dbReference>
<dbReference type="AlphaFoldDB" id="A0AA38SDJ0"/>
<dbReference type="Pfam" id="PF14303">
    <property type="entry name" value="NAM-associated"/>
    <property type="match status" value="1"/>
</dbReference>
<protein>
    <recommendedName>
        <fullName evidence="6">Cyclin-like domain-containing protein</fullName>
    </recommendedName>
</protein>
<comment type="caution">
    <text evidence="7">The sequence shown here is derived from an EMBL/GenBank/DDBJ whole genome shotgun (WGS) entry which is preliminary data.</text>
</comment>
<proteinExistence type="inferred from homology"/>
<evidence type="ECO:0000313" key="8">
    <source>
        <dbReference type="Proteomes" id="UP001172457"/>
    </source>
</evidence>
<reference evidence="7" key="1">
    <citation type="submission" date="2023-03" db="EMBL/GenBank/DDBJ databases">
        <title>Chromosome-scale reference genome and RAD-based genetic map of yellow starthistle (Centaurea solstitialis) reveal putative structural variation and QTLs associated with invader traits.</title>
        <authorList>
            <person name="Reatini B."/>
            <person name="Cang F.A."/>
            <person name="Jiang Q."/>
            <person name="Mckibben M.T.W."/>
            <person name="Barker M.S."/>
            <person name="Rieseberg L.H."/>
            <person name="Dlugosch K.M."/>
        </authorList>
    </citation>
    <scope>NUCLEOTIDE SEQUENCE</scope>
    <source>
        <strain evidence="7">CAN-66</strain>
        <tissue evidence="7">Leaf</tissue>
    </source>
</reference>
<name>A0AA38SDJ0_9ASTR</name>
<feature type="region of interest" description="Disordered" evidence="5">
    <location>
        <begin position="275"/>
        <end position="340"/>
    </location>
</feature>
<feature type="region of interest" description="Disordered" evidence="5">
    <location>
        <begin position="68"/>
        <end position="149"/>
    </location>
</feature>
<comment type="similarity">
    <text evidence="4">Belongs to the cyclin family.</text>
</comment>
<dbReference type="PANTHER" id="PTHR10177">
    <property type="entry name" value="CYCLINS"/>
    <property type="match status" value="1"/>
</dbReference>
<evidence type="ECO:0000256" key="1">
    <source>
        <dbReference type="ARBA" id="ARBA00022618"/>
    </source>
</evidence>
<keyword evidence="1" id="KW-0132">Cell division</keyword>
<feature type="compositionally biased region" description="Low complexity" evidence="5">
    <location>
        <begin position="328"/>
        <end position="340"/>
    </location>
</feature>
<feature type="compositionally biased region" description="Pro residues" evidence="5">
    <location>
        <begin position="107"/>
        <end position="118"/>
    </location>
</feature>
<keyword evidence="2 4" id="KW-0195">Cyclin</keyword>
<dbReference type="PROSITE" id="PS00292">
    <property type="entry name" value="CYCLINS"/>
    <property type="match status" value="1"/>
</dbReference>
<feature type="compositionally biased region" description="Low complexity" evidence="5">
    <location>
        <begin position="15"/>
        <end position="27"/>
    </location>
</feature>
<organism evidence="7 8">
    <name type="scientific">Centaurea solstitialis</name>
    <name type="common">yellow star-thistle</name>
    <dbReference type="NCBI Taxonomy" id="347529"/>
    <lineage>
        <taxon>Eukaryota</taxon>
        <taxon>Viridiplantae</taxon>
        <taxon>Streptophyta</taxon>
        <taxon>Embryophyta</taxon>
        <taxon>Tracheophyta</taxon>
        <taxon>Spermatophyta</taxon>
        <taxon>Magnoliopsida</taxon>
        <taxon>eudicotyledons</taxon>
        <taxon>Gunneridae</taxon>
        <taxon>Pentapetalae</taxon>
        <taxon>asterids</taxon>
        <taxon>campanulids</taxon>
        <taxon>Asterales</taxon>
        <taxon>Asteraceae</taxon>
        <taxon>Carduoideae</taxon>
        <taxon>Cardueae</taxon>
        <taxon>Centaureinae</taxon>
        <taxon>Centaurea</taxon>
    </lineage>
</organism>
<evidence type="ECO:0000259" key="6">
    <source>
        <dbReference type="SMART" id="SM00385"/>
    </source>
</evidence>
<sequence length="536" mass="59537">MDKQGSGSGSRRGKSVPNVSVPTTQTSPTPPPVGYRPQMMRPMGIEGWGYPQDWAYAHLLAQHTWPTVPQSSGEQHVNPSPPGVWDIRDDNINLDDDDIDDNVPETQPMPSPPPPPQEPSQTKRKYKRKGKAPATDTSENPSTGKASCKPWSLDEEIALARSWVTISEDSTIDNFWGAIKADFDKRMHYDFNVRSGDAIPTKAKMLLSTVAKFACIYNNPSNYRRSGETDIDLLNRAKDRFHSEYHKAFTHGHAWRQVKDCPKFDYVRMQDPKNIRAPTYKRSKTSETPTDSPGESDARTHHVNVGNDDIPSPTERPRPMGRNAARRAGSSNTAASSESVSNIANSLEAIATNVGSIMGSINNRQRTGSGKADVAADVAAEMGGMVGMAKDGLKETEGGLCDYMNSQPDLNAKMRAILVDWLIEVHRKFELMPESLFLTINIVDRYLSQKPVPRRELQLVGISAMLMACKYEEIWPPEVNDLMAISDNAYSRDQILAMEKAILGELGWYLTVPTPYVFLVHYTKASIPSDDEVNSE</sequence>
<dbReference type="Proteomes" id="UP001172457">
    <property type="component" value="Chromosome 8"/>
</dbReference>
<feature type="region of interest" description="Disordered" evidence="5">
    <location>
        <begin position="1"/>
        <end position="41"/>
    </location>
</feature>
<evidence type="ECO:0000256" key="3">
    <source>
        <dbReference type="ARBA" id="ARBA00023306"/>
    </source>
</evidence>
<feature type="compositionally biased region" description="Acidic residues" evidence="5">
    <location>
        <begin position="92"/>
        <end position="103"/>
    </location>
</feature>
<accession>A0AA38SDJ0</accession>
<dbReference type="SMART" id="SM00385">
    <property type="entry name" value="CYCLIN"/>
    <property type="match status" value="1"/>
</dbReference>